<sequence length="165" mass="19325">MLCVQILKDDTMKEVKVKGNNILKNLTKLSINNDSITELYTWTYENITTKCYGSYDGDAGFENKHELPPNGISNFLEEDSSEKLLFGDIFIMRFEGDKLINTSISDYGEFYNLIFNNFDDCLSDEEEQYEYTDEEYTTHDSETDEEYEFIKEDSDDNLEIDTTEY</sequence>
<proteinExistence type="predicted"/>
<dbReference type="AlphaFoldDB" id="A0A6C0FL16"/>
<reference evidence="2" key="1">
    <citation type="journal article" date="2020" name="Nature">
        <title>Giant virus diversity and host interactions through global metagenomics.</title>
        <authorList>
            <person name="Schulz F."/>
            <person name="Roux S."/>
            <person name="Paez-Espino D."/>
            <person name="Jungbluth S."/>
            <person name="Walsh D.A."/>
            <person name="Denef V.J."/>
            <person name="McMahon K.D."/>
            <person name="Konstantinidis K.T."/>
            <person name="Eloe-Fadrosh E.A."/>
            <person name="Kyrpides N.C."/>
            <person name="Woyke T."/>
        </authorList>
    </citation>
    <scope>NUCLEOTIDE SEQUENCE</scope>
    <source>
        <strain evidence="2">GVMAG-S-ERX556126-94</strain>
    </source>
</reference>
<accession>A0A6C0FL16</accession>
<organism evidence="2">
    <name type="scientific">viral metagenome</name>
    <dbReference type="NCBI Taxonomy" id="1070528"/>
    <lineage>
        <taxon>unclassified sequences</taxon>
        <taxon>metagenomes</taxon>
        <taxon>organismal metagenomes</taxon>
    </lineage>
</organism>
<dbReference type="EMBL" id="MN738839">
    <property type="protein sequence ID" value="QHT39175.1"/>
    <property type="molecule type" value="Genomic_DNA"/>
</dbReference>
<evidence type="ECO:0000256" key="1">
    <source>
        <dbReference type="SAM" id="MobiDB-lite"/>
    </source>
</evidence>
<feature type="region of interest" description="Disordered" evidence="1">
    <location>
        <begin position="133"/>
        <end position="165"/>
    </location>
</feature>
<feature type="compositionally biased region" description="Acidic residues" evidence="1">
    <location>
        <begin position="142"/>
        <end position="165"/>
    </location>
</feature>
<protein>
    <submittedName>
        <fullName evidence="2">Uncharacterized protein</fullName>
    </submittedName>
</protein>
<name>A0A6C0FL16_9ZZZZ</name>
<evidence type="ECO:0000313" key="2">
    <source>
        <dbReference type="EMBL" id="QHT39175.1"/>
    </source>
</evidence>